<proteinExistence type="inferred from homology"/>
<dbReference type="InterPro" id="IPR049326">
    <property type="entry name" value="Rhodopsin_dom_fungi"/>
</dbReference>
<dbReference type="AlphaFoldDB" id="A0A3M7F3E2"/>
<evidence type="ECO:0000256" key="7">
    <source>
        <dbReference type="SAM" id="Phobius"/>
    </source>
</evidence>
<feature type="transmembrane region" description="Helical" evidence="7">
    <location>
        <begin position="247"/>
        <end position="266"/>
    </location>
</feature>
<feature type="transmembrane region" description="Helical" evidence="7">
    <location>
        <begin position="89"/>
        <end position="113"/>
    </location>
</feature>
<dbReference type="VEuPathDB" id="FungiDB:BTJ68_09027"/>
<dbReference type="Pfam" id="PF20684">
    <property type="entry name" value="Fung_rhodopsin"/>
    <property type="match status" value="1"/>
</dbReference>
<dbReference type="EMBL" id="QWIQ01000540">
    <property type="protein sequence ID" value="RMY82864.1"/>
    <property type="molecule type" value="Genomic_DNA"/>
</dbReference>
<evidence type="ECO:0000256" key="2">
    <source>
        <dbReference type="ARBA" id="ARBA00022692"/>
    </source>
</evidence>
<name>A0A3M7F3E2_HORWE</name>
<dbReference type="PANTHER" id="PTHR33048">
    <property type="entry name" value="PTH11-LIKE INTEGRAL MEMBRANE PROTEIN (AFU_ORTHOLOGUE AFUA_5G11245)"/>
    <property type="match status" value="1"/>
</dbReference>
<dbReference type="GO" id="GO:0016020">
    <property type="term" value="C:membrane"/>
    <property type="evidence" value="ECO:0007669"/>
    <property type="project" value="UniProtKB-SubCell"/>
</dbReference>
<accession>A0A3M7F3E2</accession>
<feature type="region of interest" description="Disordered" evidence="6">
    <location>
        <begin position="286"/>
        <end position="324"/>
    </location>
</feature>
<dbReference type="Proteomes" id="UP000281468">
    <property type="component" value="Unassembled WGS sequence"/>
</dbReference>
<gene>
    <name evidence="9" type="ORF">D0862_11881</name>
</gene>
<evidence type="ECO:0000256" key="6">
    <source>
        <dbReference type="SAM" id="MobiDB-lite"/>
    </source>
</evidence>
<feature type="transmembrane region" description="Helical" evidence="7">
    <location>
        <begin position="12"/>
        <end position="33"/>
    </location>
</feature>
<evidence type="ECO:0000313" key="10">
    <source>
        <dbReference type="Proteomes" id="UP000281468"/>
    </source>
</evidence>
<sequence length="379" mass="42803">MTIAPADRGVQVVTIYSFFAALTTITISLRVYCRIYIQKAFGWDDWVAFFAWVFFIIFASCAITGAHHGTGQHAWNIQPPEELPVGLKFWWLCEPFFVISNMAIKASIGIMLLRLCVNRTHKIVIWTVLVITQLYSLFFFFIFLFQCLPSAYFWTQYTGGEGSCMDTNIIVGVFYGYSAISCAGDWTFSILPVFLVWNLQMGRKEKISVVMILAVGALASIATVARIPYVHTLRDKADFLYATTEVALWSCVETALGITAACAATLRPLFRQMMPWIGFASSRNRSRGVTSQSHGDHSRRLRRRGREPYERTFSANDGENDLRMDDLEHVNGKGFGTLTTVWHANEREEGDEEVGSNSSKTMIITTNTSVYQGTEDKRL</sequence>
<evidence type="ECO:0000313" key="9">
    <source>
        <dbReference type="EMBL" id="RMY82864.1"/>
    </source>
</evidence>
<feature type="transmembrane region" description="Helical" evidence="7">
    <location>
        <begin position="45"/>
        <end position="69"/>
    </location>
</feature>
<keyword evidence="3 7" id="KW-1133">Transmembrane helix</keyword>
<evidence type="ECO:0000256" key="5">
    <source>
        <dbReference type="ARBA" id="ARBA00038359"/>
    </source>
</evidence>
<comment type="subcellular location">
    <subcellularLocation>
        <location evidence="1">Membrane</location>
        <topology evidence="1">Multi-pass membrane protein</topology>
    </subcellularLocation>
</comment>
<evidence type="ECO:0000256" key="4">
    <source>
        <dbReference type="ARBA" id="ARBA00023136"/>
    </source>
</evidence>
<feature type="transmembrane region" description="Helical" evidence="7">
    <location>
        <begin position="174"/>
        <end position="197"/>
    </location>
</feature>
<keyword evidence="2 7" id="KW-0812">Transmembrane</keyword>
<dbReference type="InterPro" id="IPR052337">
    <property type="entry name" value="SAT4-like"/>
</dbReference>
<organism evidence="9 10">
    <name type="scientific">Hortaea werneckii</name>
    <name type="common">Black yeast</name>
    <name type="synonym">Cladosporium werneckii</name>
    <dbReference type="NCBI Taxonomy" id="91943"/>
    <lineage>
        <taxon>Eukaryota</taxon>
        <taxon>Fungi</taxon>
        <taxon>Dikarya</taxon>
        <taxon>Ascomycota</taxon>
        <taxon>Pezizomycotina</taxon>
        <taxon>Dothideomycetes</taxon>
        <taxon>Dothideomycetidae</taxon>
        <taxon>Mycosphaerellales</taxon>
        <taxon>Teratosphaeriaceae</taxon>
        <taxon>Hortaea</taxon>
    </lineage>
</organism>
<evidence type="ECO:0000256" key="1">
    <source>
        <dbReference type="ARBA" id="ARBA00004141"/>
    </source>
</evidence>
<evidence type="ECO:0000256" key="3">
    <source>
        <dbReference type="ARBA" id="ARBA00022989"/>
    </source>
</evidence>
<dbReference type="PANTHER" id="PTHR33048:SF96">
    <property type="entry name" value="INTEGRAL MEMBRANE PROTEIN"/>
    <property type="match status" value="1"/>
</dbReference>
<reference evidence="9 10" key="1">
    <citation type="journal article" date="2018" name="BMC Genomics">
        <title>Genomic evidence for intraspecific hybridization in a clonal and extremely halotolerant yeast.</title>
        <authorList>
            <person name="Gostincar C."/>
            <person name="Stajich J.E."/>
            <person name="Zupancic J."/>
            <person name="Zalar P."/>
            <person name="Gunde-Cimerman N."/>
        </authorList>
    </citation>
    <scope>NUCLEOTIDE SEQUENCE [LARGE SCALE GENOMIC DNA]</scope>
    <source>
        <strain evidence="9 10">EXF-171</strain>
    </source>
</reference>
<feature type="transmembrane region" description="Helical" evidence="7">
    <location>
        <begin position="125"/>
        <end position="154"/>
    </location>
</feature>
<keyword evidence="4 7" id="KW-0472">Membrane</keyword>
<comment type="caution">
    <text evidence="9">The sequence shown here is derived from an EMBL/GenBank/DDBJ whole genome shotgun (WGS) entry which is preliminary data.</text>
</comment>
<evidence type="ECO:0000259" key="8">
    <source>
        <dbReference type="Pfam" id="PF20684"/>
    </source>
</evidence>
<feature type="domain" description="Rhodopsin" evidence="8">
    <location>
        <begin position="29"/>
        <end position="271"/>
    </location>
</feature>
<protein>
    <recommendedName>
        <fullName evidence="8">Rhodopsin domain-containing protein</fullName>
    </recommendedName>
</protein>
<comment type="similarity">
    <text evidence="5">Belongs to the SAT4 family.</text>
</comment>
<feature type="transmembrane region" description="Helical" evidence="7">
    <location>
        <begin position="209"/>
        <end position="227"/>
    </location>
</feature>